<dbReference type="Proteomes" id="UP000008694">
    <property type="component" value="Unassembled WGS sequence"/>
</dbReference>
<evidence type="ECO:0000313" key="3">
    <source>
        <dbReference type="Proteomes" id="UP000008694"/>
    </source>
</evidence>
<dbReference type="CDD" id="cd11685">
    <property type="entry name" value="UEV_TSG101-like"/>
    <property type="match status" value="1"/>
</dbReference>
<dbReference type="InterPro" id="IPR016135">
    <property type="entry name" value="UBQ-conjugating_enzyme/RWD"/>
</dbReference>
<accession>D7LC94</accession>
<evidence type="ECO:0000313" key="2">
    <source>
        <dbReference type="EMBL" id="EFH57394.1"/>
    </source>
</evidence>
<sequence length="139" mass="15678">MQLNDKFTLIKHFVFPNFNGRLSLEKVYTMSSFYWLLNSCTSTYMEISFIAFVEKSTTSLSSSGSSCLTLLDSPSNYVIVDSPSNYVIMQNLVNVAPSGMVCLPYLQNWDRLKSRANLVGLISHLSAEFTCQPPFRPHS</sequence>
<dbReference type="GO" id="GO:0015031">
    <property type="term" value="P:protein transport"/>
    <property type="evidence" value="ECO:0007669"/>
    <property type="project" value="InterPro"/>
</dbReference>
<feature type="domain" description="UEV" evidence="1">
    <location>
        <begin position="78"/>
        <end position="134"/>
    </location>
</feature>
<dbReference type="EMBL" id="GL348716">
    <property type="protein sequence ID" value="EFH57394.1"/>
    <property type="molecule type" value="Genomic_DNA"/>
</dbReference>
<organism evidence="3">
    <name type="scientific">Arabidopsis lyrata subsp. lyrata</name>
    <name type="common">Lyre-leaved rock-cress</name>
    <dbReference type="NCBI Taxonomy" id="81972"/>
    <lineage>
        <taxon>Eukaryota</taxon>
        <taxon>Viridiplantae</taxon>
        <taxon>Streptophyta</taxon>
        <taxon>Embryophyta</taxon>
        <taxon>Tracheophyta</taxon>
        <taxon>Spermatophyta</taxon>
        <taxon>Magnoliopsida</taxon>
        <taxon>eudicotyledons</taxon>
        <taxon>Gunneridae</taxon>
        <taxon>Pentapetalae</taxon>
        <taxon>rosids</taxon>
        <taxon>malvids</taxon>
        <taxon>Brassicales</taxon>
        <taxon>Brassicaceae</taxon>
        <taxon>Camelineae</taxon>
        <taxon>Arabidopsis</taxon>
    </lineage>
</organism>
<dbReference type="InterPro" id="IPR008883">
    <property type="entry name" value="UEV_N"/>
</dbReference>
<dbReference type="SUPFAM" id="SSF54495">
    <property type="entry name" value="UBC-like"/>
    <property type="match status" value="1"/>
</dbReference>
<dbReference type="AlphaFoldDB" id="D7LC94"/>
<keyword evidence="3" id="KW-1185">Reference proteome</keyword>
<dbReference type="HOGENOM" id="CLU_1847839_0_0_1"/>
<proteinExistence type="predicted"/>
<dbReference type="Pfam" id="PF05743">
    <property type="entry name" value="UEV"/>
    <property type="match status" value="1"/>
</dbReference>
<name>D7LC94_ARALL</name>
<evidence type="ECO:0000259" key="1">
    <source>
        <dbReference type="Pfam" id="PF05743"/>
    </source>
</evidence>
<protein>
    <recommendedName>
        <fullName evidence="1">UEV domain-containing protein</fullName>
    </recommendedName>
</protein>
<dbReference type="Gene3D" id="3.10.110.10">
    <property type="entry name" value="Ubiquitin Conjugating Enzyme"/>
    <property type="match status" value="1"/>
</dbReference>
<dbReference type="STRING" id="81972.D7LC94"/>
<gene>
    <name evidence="2" type="ORF">ARALYDRAFT_902083</name>
</gene>
<dbReference type="Gramene" id="scaffold_401584.1">
    <property type="protein sequence ID" value="scaffold_401584.1"/>
    <property type="gene ID" value="scaffold_401584.1"/>
</dbReference>
<reference evidence="3" key="1">
    <citation type="journal article" date="2011" name="Nat. Genet.">
        <title>The Arabidopsis lyrata genome sequence and the basis of rapid genome size change.</title>
        <authorList>
            <person name="Hu T.T."/>
            <person name="Pattyn P."/>
            <person name="Bakker E.G."/>
            <person name="Cao J."/>
            <person name="Cheng J.-F."/>
            <person name="Clark R.M."/>
            <person name="Fahlgren N."/>
            <person name="Fawcett J.A."/>
            <person name="Grimwood J."/>
            <person name="Gundlach H."/>
            <person name="Haberer G."/>
            <person name="Hollister J.D."/>
            <person name="Ossowski S."/>
            <person name="Ottilar R.P."/>
            <person name="Salamov A.A."/>
            <person name="Schneeberger K."/>
            <person name="Spannagl M."/>
            <person name="Wang X."/>
            <person name="Yang L."/>
            <person name="Nasrallah M.E."/>
            <person name="Bergelson J."/>
            <person name="Carrington J.C."/>
            <person name="Gaut B.S."/>
            <person name="Schmutz J."/>
            <person name="Mayer K.F.X."/>
            <person name="Van de Peer Y."/>
            <person name="Grigoriev I.V."/>
            <person name="Nordborg M."/>
            <person name="Weigel D."/>
            <person name="Guo Y.-L."/>
        </authorList>
    </citation>
    <scope>NUCLEOTIDE SEQUENCE [LARGE SCALE GENOMIC DNA]</scope>
    <source>
        <strain evidence="3">cv. MN47</strain>
    </source>
</reference>